<dbReference type="InterPro" id="IPR019734">
    <property type="entry name" value="TPR_rpt"/>
</dbReference>
<dbReference type="KEGG" id="ery:CP97_09770"/>
<accession>A0A0H4VC89</accession>
<dbReference type="OrthoDB" id="7325958at2"/>
<proteinExistence type="predicted"/>
<dbReference type="Pfam" id="PF13181">
    <property type="entry name" value="TPR_8"/>
    <property type="match status" value="1"/>
</dbReference>
<dbReference type="Proteomes" id="UP000059113">
    <property type="component" value="Chromosome"/>
</dbReference>
<dbReference type="SUPFAM" id="SSF48452">
    <property type="entry name" value="TPR-like"/>
    <property type="match status" value="1"/>
</dbReference>
<dbReference type="STRING" id="1648404.CP97_09770"/>
<evidence type="ECO:0000313" key="2">
    <source>
        <dbReference type="EMBL" id="AKQ42247.1"/>
    </source>
</evidence>
<dbReference type="AlphaFoldDB" id="A0A0H4VC89"/>
<evidence type="ECO:0000313" key="3">
    <source>
        <dbReference type="Proteomes" id="UP000059113"/>
    </source>
</evidence>
<dbReference type="Gene3D" id="1.25.40.10">
    <property type="entry name" value="Tetratricopeptide repeat domain"/>
    <property type="match status" value="1"/>
</dbReference>
<keyword evidence="1" id="KW-0732">Signal</keyword>
<gene>
    <name evidence="2" type="ORF">CP97_09770</name>
</gene>
<dbReference type="PATRIC" id="fig|1648404.4.peg.2036"/>
<feature type="signal peptide" evidence="1">
    <location>
        <begin position="1"/>
        <end position="38"/>
    </location>
</feature>
<name>A0A0H4VC89_9SPHN</name>
<organism evidence="2 3">
    <name type="scientific">Aurantiacibacter atlanticus</name>
    <dbReference type="NCBI Taxonomy" id="1648404"/>
    <lineage>
        <taxon>Bacteria</taxon>
        <taxon>Pseudomonadati</taxon>
        <taxon>Pseudomonadota</taxon>
        <taxon>Alphaproteobacteria</taxon>
        <taxon>Sphingomonadales</taxon>
        <taxon>Erythrobacteraceae</taxon>
        <taxon>Aurantiacibacter</taxon>
    </lineage>
</organism>
<keyword evidence="3" id="KW-1185">Reference proteome</keyword>
<evidence type="ECO:0000256" key="1">
    <source>
        <dbReference type="SAM" id="SignalP"/>
    </source>
</evidence>
<dbReference type="RefSeq" id="WP_048885776.1">
    <property type="nucleotide sequence ID" value="NZ_CP011310.1"/>
</dbReference>
<dbReference type="EMBL" id="CP011310">
    <property type="protein sequence ID" value="AKQ42247.1"/>
    <property type="molecule type" value="Genomic_DNA"/>
</dbReference>
<sequence>MFRAFRSARRKSSQFALALALAGGAAVGTAAIAPAAMAQDYSSGFIEVYQPTADLTQGETPDYEAARARLDAVHAAVETDDDRMAAGNLTVILGNQLDDGALRRTGLEMMIASGKVAPEQLGQFHFYVASYAYNAGDYAAARAAIEAAIANGYVDTDTTAANDPEFLLMKTYVGEDNPTAGLAYILGEANKLEVAGQPVPESWLLQGLQDAYNANLTNEATDVSLVLLRQNPSKQNWTNTLQVANALNELEPSARVDLFRLMLEADAITQRGEYIRLVEDLDPRIMGSEVITVLDAGVASGQLDASDPYYVEVRGIAEPRAAADRREKAATIAEGESGDARMALTTGDVLYSLGDYAEAERFYETALERGFDSNTANTRIGITLVKQGDYAAAQEAFGQVSGARTPVAKLWSAYAESLATQ</sequence>
<protein>
    <submittedName>
        <fullName evidence="2">Uncharacterized protein</fullName>
    </submittedName>
</protein>
<reference evidence="2 3" key="1">
    <citation type="journal article" date="2015" name="Int. J. Syst. Evol. Microbiol.">
        <title>Erythrobacter atlanticus sp. nov., a bacterium from ocean sediment able to degrade polycyclic aromatic hydrocarbons.</title>
        <authorList>
            <person name="Zhuang L."/>
            <person name="Liu Y."/>
            <person name="Wang L."/>
            <person name="Wang W."/>
            <person name="Shao Z."/>
        </authorList>
    </citation>
    <scope>NUCLEOTIDE SEQUENCE [LARGE SCALE GENOMIC DNA]</scope>
    <source>
        <strain evidence="3">s21-N3</strain>
    </source>
</reference>
<feature type="chain" id="PRO_5005211648" evidence="1">
    <location>
        <begin position="39"/>
        <end position="421"/>
    </location>
</feature>
<reference evidence="3" key="2">
    <citation type="submission" date="2015-04" db="EMBL/GenBank/DDBJ databases">
        <title>The complete genome sequence of Erythrobacter sp. s21-N3.</title>
        <authorList>
            <person name="Zhuang L."/>
            <person name="Liu Y."/>
            <person name="Shao Z."/>
        </authorList>
    </citation>
    <scope>NUCLEOTIDE SEQUENCE [LARGE SCALE GENOMIC DNA]</scope>
    <source>
        <strain evidence="3">s21-N3</strain>
    </source>
</reference>
<dbReference type="InterPro" id="IPR011990">
    <property type="entry name" value="TPR-like_helical_dom_sf"/>
</dbReference>